<evidence type="ECO:0000313" key="2">
    <source>
        <dbReference type="Proteomes" id="UP001501598"/>
    </source>
</evidence>
<evidence type="ECO:0000313" key="1">
    <source>
        <dbReference type="EMBL" id="GAA4559118.1"/>
    </source>
</evidence>
<gene>
    <name evidence="1" type="ORF">GCM10023175_66480</name>
</gene>
<reference evidence="2" key="1">
    <citation type="journal article" date="2019" name="Int. J. Syst. Evol. Microbiol.">
        <title>The Global Catalogue of Microorganisms (GCM) 10K type strain sequencing project: providing services to taxonomists for standard genome sequencing and annotation.</title>
        <authorList>
            <consortium name="The Broad Institute Genomics Platform"/>
            <consortium name="The Broad Institute Genome Sequencing Center for Infectious Disease"/>
            <person name="Wu L."/>
            <person name="Ma J."/>
        </authorList>
    </citation>
    <scope>NUCLEOTIDE SEQUENCE [LARGE SCALE GENOMIC DNA]</scope>
    <source>
        <strain evidence="2">JCM 17906</strain>
    </source>
</reference>
<dbReference type="EMBL" id="BAABGT010000117">
    <property type="protein sequence ID" value="GAA4559118.1"/>
    <property type="molecule type" value="Genomic_DNA"/>
</dbReference>
<sequence length="103" mass="11039">MYFRITAADVELVDPADVQGFSAVVPADLPPEDLAASVARHELGEVLPGGEHLMIPLETVRRLAEGRVGPDWPADFEKMIAYAASKGWTSADGTAVRAHVERG</sequence>
<accession>A0ABP8S4D3</accession>
<dbReference type="RefSeq" id="WP_345427139.1">
    <property type="nucleotide sequence ID" value="NZ_BAABGT010000117.1"/>
</dbReference>
<protein>
    <submittedName>
        <fullName evidence="1">Uncharacterized protein</fullName>
    </submittedName>
</protein>
<proteinExistence type="predicted"/>
<comment type="caution">
    <text evidence="1">The sequence shown here is derived from an EMBL/GenBank/DDBJ whole genome shotgun (WGS) entry which is preliminary data.</text>
</comment>
<dbReference type="Proteomes" id="UP001501598">
    <property type="component" value="Unassembled WGS sequence"/>
</dbReference>
<keyword evidence="2" id="KW-1185">Reference proteome</keyword>
<name>A0ABP8S4D3_9PSEU</name>
<organism evidence="1 2">
    <name type="scientific">Pseudonocardia xishanensis</name>
    <dbReference type="NCBI Taxonomy" id="630995"/>
    <lineage>
        <taxon>Bacteria</taxon>
        <taxon>Bacillati</taxon>
        <taxon>Actinomycetota</taxon>
        <taxon>Actinomycetes</taxon>
        <taxon>Pseudonocardiales</taxon>
        <taxon>Pseudonocardiaceae</taxon>
        <taxon>Pseudonocardia</taxon>
    </lineage>
</organism>